<proteinExistence type="inferred from homology"/>
<sequence>MEMLSTLNALAGKISPQSGTDSNANKVSIQNNNNNNNTSPHPHPYSKPAPPVPASSASASPASNAYGDSKLPPANGACSSPEISMSSSGKNMNTGSNSGGMPEQPDPDFIKMFVGQIPRSMDENDLRKMFEEFGRVHQINVLRDKVTGQSKGCCFVTFFTRKSALEAQNALHNIKTLSGMHHPIQMKPADSENRNERKLFVGMLSKKCTENDVRAMFNTYGTIEECTVLRDTNGQSKGCAFVTFTSKQCAIIAIKSMHHSQTMEGCSSPLVVKFADTQKEKDQKRLQQMQANLWNLAGVNMAPQYLGLLQQIQASANATTNGQTGANSSLSALSTMQQQLLVQQQLQAAQNSGLQNLAALQNSSALSLTGSTASSAAEINPANLQGLATLANLSVTNPTVNPMSMQNLVTLAAMTGGNGANLQVSPTALSGLTNSTAGSITGQTSGGSSLSPVTSMALGGLTGSPLNTMASINGLGTAGIAHNGTSLEALTSAYSGIQQYTGFPSFGGSSHTSAGAGLNSSSGSSGPAGKQIEGPEGANLFIYHLPQEFSDNDLASTFLPFGNVVSAKVFIDKQTNLSKCFGFVSYDNPVSAQAAIQAMNGFQIGTKRLKVQLKRSKEASRPY</sequence>
<evidence type="ECO:0000313" key="14">
    <source>
        <dbReference type="EMBL" id="KAK7865336.1"/>
    </source>
</evidence>
<dbReference type="InterPro" id="IPR035979">
    <property type="entry name" value="RBD_domain_sf"/>
</dbReference>
<keyword evidence="6" id="KW-0677">Repeat</keyword>
<reference evidence="14 15" key="1">
    <citation type="submission" date="2024-03" db="EMBL/GenBank/DDBJ databases">
        <title>The genome assembly and annotation of the cricket Gryllus longicercus Weissman &amp; Gray.</title>
        <authorList>
            <person name="Szrajer S."/>
            <person name="Gray D."/>
            <person name="Ylla G."/>
        </authorList>
    </citation>
    <scope>NUCLEOTIDE SEQUENCE [LARGE SCALE GENOMIC DNA]</scope>
    <source>
        <strain evidence="14">DAG 2021-001</strain>
        <tissue evidence="14">Whole body minus gut</tissue>
    </source>
</reference>
<dbReference type="InterPro" id="IPR000504">
    <property type="entry name" value="RRM_dom"/>
</dbReference>
<evidence type="ECO:0000259" key="13">
    <source>
        <dbReference type="PROSITE" id="PS50102"/>
    </source>
</evidence>
<evidence type="ECO:0000256" key="4">
    <source>
        <dbReference type="ARBA" id="ARBA00022490"/>
    </source>
</evidence>
<dbReference type="Pfam" id="PF00076">
    <property type="entry name" value="RRM_1"/>
    <property type="match status" value="3"/>
</dbReference>
<feature type="compositionally biased region" description="Pro residues" evidence="12">
    <location>
        <begin position="41"/>
        <end position="53"/>
    </location>
</feature>
<dbReference type="EMBL" id="JAZDUA010000179">
    <property type="protein sequence ID" value="KAK7865336.1"/>
    <property type="molecule type" value="Genomic_DNA"/>
</dbReference>
<dbReference type="Proteomes" id="UP001378592">
    <property type="component" value="Unassembled WGS sequence"/>
</dbReference>
<dbReference type="FunFam" id="3.30.70.330:FF:000016">
    <property type="entry name" value="CUGBP Elav-like family member 1 isoform 2"/>
    <property type="match status" value="1"/>
</dbReference>
<dbReference type="SMART" id="SM00360">
    <property type="entry name" value="RRM"/>
    <property type="match status" value="3"/>
</dbReference>
<feature type="domain" description="RRM" evidence="13">
    <location>
        <begin position="538"/>
        <end position="616"/>
    </location>
</feature>
<dbReference type="InterPro" id="IPR034196">
    <property type="entry name" value="CELF1/2_RRM1"/>
</dbReference>
<keyword evidence="8" id="KW-0539">Nucleus</keyword>
<organism evidence="14 15">
    <name type="scientific">Gryllus longicercus</name>
    <dbReference type="NCBI Taxonomy" id="2509291"/>
    <lineage>
        <taxon>Eukaryota</taxon>
        <taxon>Metazoa</taxon>
        <taxon>Ecdysozoa</taxon>
        <taxon>Arthropoda</taxon>
        <taxon>Hexapoda</taxon>
        <taxon>Insecta</taxon>
        <taxon>Pterygota</taxon>
        <taxon>Neoptera</taxon>
        <taxon>Polyneoptera</taxon>
        <taxon>Orthoptera</taxon>
        <taxon>Ensifera</taxon>
        <taxon>Gryllidea</taxon>
        <taxon>Grylloidea</taxon>
        <taxon>Gryllidae</taxon>
        <taxon>Gryllinae</taxon>
        <taxon>Gryllus</taxon>
    </lineage>
</organism>
<evidence type="ECO:0000256" key="10">
    <source>
        <dbReference type="ARBA" id="ARBA00039536"/>
    </source>
</evidence>
<evidence type="ECO:0000256" key="3">
    <source>
        <dbReference type="ARBA" id="ARBA00009621"/>
    </source>
</evidence>
<evidence type="ECO:0000256" key="6">
    <source>
        <dbReference type="ARBA" id="ARBA00022737"/>
    </source>
</evidence>
<dbReference type="InterPro" id="IPR012677">
    <property type="entry name" value="Nucleotide-bd_a/b_plait_sf"/>
</dbReference>
<accession>A0AAN9Z5H5</accession>
<evidence type="ECO:0000256" key="2">
    <source>
        <dbReference type="ARBA" id="ARBA00004496"/>
    </source>
</evidence>
<evidence type="ECO:0000256" key="7">
    <source>
        <dbReference type="ARBA" id="ARBA00022884"/>
    </source>
</evidence>
<feature type="region of interest" description="Disordered" evidence="12">
    <location>
        <begin position="1"/>
        <end position="108"/>
    </location>
</feature>
<dbReference type="CDD" id="cd12631">
    <property type="entry name" value="RRM1_CELF1_2_Bruno"/>
    <property type="match status" value="1"/>
</dbReference>
<evidence type="ECO:0000256" key="12">
    <source>
        <dbReference type="SAM" id="MobiDB-lite"/>
    </source>
</evidence>
<dbReference type="Gene3D" id="3.30.70.330">
    <property type="match status" value="3"/>
</dbReference>
<keyword evidence="5" id="KW-0507">mRNA processing</keyword>
<dbReference type="GO" id="GO:0003723">
    <property type="term" value="F:RNA binding"/>
    <property type="evidence" value="ECO:0007669"/>
    <property type="project" value="UniProtKB-UniRule"/>
</dbReference>
<keyword evidence="7 11" id="KW-0694">RNA-binding</keyword>
<evidence type="ECO:0000313" key="15">
    <source>
        <dbReference type="Proteomes" id="UP001378592"/>
    </source>
</evidence>
<feature type="compositionally biased region" description="Low complexity" evidence="12">
    <location>
        <begin position="54"/>
        <end position="65"/>
    </location>
</feature>
<dbReference type="PROSITE" id="PS50102">
    <property type="entry name" value="RRM"/>
    <property type="match status" value="3"/>
</dbReference>
<protein>
    <recommendedName>
        <fullName evidence="10">Protein alan shepard</fullName>
    </recommendedName>
</protein>
<dbReference type="PANTHER" id="PTHR24012">
    <property type="entry name" value="RNA BINDING PROTEIN"/>
    <property type="match status" value="1"/>
</dbReference>
<dbReference type="GO" id="GO:0005737">
    <property type="term" value="C:cytoplasm"/>
    <property type="evidence" value="ECO:0007669"/>
    <property type="project" value="UniProtKB-SubCell"/>
</dbReference>
<feature type="compositionally biased region" description="Polar residues" evidence="12">
    <location>
        <begin position="15"/>
        <end position="30"/>
    </location>
</feature>
<comment type="subcellular location">
    <subcellularLocation>
        <location evidence="2">Cytoplasm</location>
    </subcellularLocation>
    <subcellularLocation>
        <location evidence="1">Nucleus</location>
    </subcellularLocation>
</comment>
<feature type="domain" description="RRM" evidence="13">
    <location>
        <begin position="197"/>
        <end position="277"/>
    </location>
</feature>
<evidence type="ECO:0000256" key="1">
    <source>
        <dbReference type="ARBA" id="ARBA00004123"/>
    </source>
</evidence>
<evidence type="ECO:0000256" key="11">
    <source>
        <dbReference type="PROSITE-ProRule" id="PRU00176"/>
    </source>
</evidence>
<dbReference type="SUPFAM" id="SSF54928">
    <property type="entry name" value="RNA-binding domain, RBD"/>
    <property type="match status" value="2"/>
</dbReference>
<dbReference type="FunFam" id="3.30.70.330:FF:000015">
    <property type="entry name" value="CUGBP Elav-like family member 1 isoform 2"/>
    <property type="match status" value="1"/>
</dbReference>
<dbReference type="AlphaFoldDB" id="A0AAN9Z5H5"/>
<comment type="similarity">
    <text evidence="3">Belongs to the CELF/BRUNOL family.</text>
</comment>
<dbReference type="GO" id="GO:0006397">
    <property type="term" value="P:mRNA processing"/>
    <property type="evidence" value="ECO:0007669"/>
    <property type="project" value="UniProtKB-KW"/>
</dbReference>
<keyword evidence="4" id="KW-0963">Cytoplasm</keyword>
<feature type="compositionally biased region" description="Polar residues" evidence="12">
    <location>
        <begin position="77"/>
        <end position="96"/>
    </location>
</feature>
<keyword evidence="15" id="KW-1185">Reference proteome</keyword>
<gene>
    <name evidence="14" type="ORF">R5R35_006825</name>
</gene>
<evidence type="ECO:0000256" key="8">
    <source>
        <dbReference type="ARBA" id="ARBA00023242"/>
    </source>
</evidence>
<dbReference type="PRINTS" id="PR00961">
    <property type="entry name" value="HUDSXLRNA"/>
</dbReference>
<comment type="function">
    <text evidence="9">Has a role in the perception of gravity.</text>
</comment>
<feature type="domain" description="RRM" evidence="13">
    <location>
        <begin position="110"/>
        <end position="191"/>
    </location>
</feature>
<name>A0AAN9Z5H5_9ORTH</name>
<dbReference type="GO" id="GO:1990904">
    <property type="term" value="C:ribonucleoprotein complex"/>
    <property type="evidence" value="ECO:0007669"/>
    <property type="project" value="InterPro"/>
</dbReference>
<comment type="caution">
    <text evidence="14">The sequence shown here is derived from an EMBL/GenBank/DDBJ whole genome shotgun (WGS) entry which is preliminary data.</text>
</comment>
<evidence type="ECO:0000256" key="5">
    <source>
        <dbReference type="ARBA" id="ARBA00022664"/>
    </source>
</evidence>
<dbReference type="InterPro" id="IPR002343">
    <property type="entry name" value="Hud_Sxl_RNA"/>
</dbReference>
<dbReference type="GO" id="GO:0005634">
    <property type="term" value="C:nucleus"/>
    <property type="evidence" value="ECO:0007669"/>
    <property type="project" value="UniProtKB-SubCell"/>
</dbReference>
<dbReference type="FunFam" id="3.30.70.330:FF:000013">
    <property type="entry name" value="CUGBP Elav-like family member 1 isoform 2"/>
    <property type="match status" value="1"/>
</dbReference>
<feature type="compositionally biased region" description="Low complexity" evidence="12">
    <location>
        <begin position="31"/>
        <end position="40"/>
    </location>
</feature>
<evidence type="ECO:0000256" key="9">
    <source>
        <dbReference type="ARBA" id="ARBA00037469"/>
    </source>
</evidence>